<feature type="transmembrane region" description="Helical" evidence="1">
    <location>
        <begin position="32"/>
        <end position="57"/>
    </location>
</feature>
<feature type="transmembrane region" description="Helical" evidence="1">
    <location>
        <begin position="360"/>
        <end position="382"/>
    </location>
</feature>
<dbReference type="InterPro" id="IPR039672">
    <property type="entry name" value="MFS_2"/>
</dbReference>
<dbReference type="PANTHER" id="PTHR11328:SF24">
    <property type="entry name" value="MAJOR FACILITATOR SUPERFAMILY (MFS) PROFILE DOMAIN-CONTAINING PROTEIN"/>
    <property type="match status" value="1"/>
</dbReference>
<dbReference type="SUPFAM" id="SSF103473">
    <property type="entry name" value="MFS general substrate transporter"/>
    <property type="match status" value="1"/>
</dbReference>
<dbReference type="Gene3D" id="1.20.1250.20">
    <property type="entry name" value="MFS general substrate transporter like domains"/>
    <property type="match status" value="2"/>
</dbReference>
<sequence length="538" mass="60222">MAIIEKQLHDGWDEYADKSIYRHRGKIGIWRSLGYGVFSQYSMAMQGMVGGWLLFFYTNFCGLSAVQGASIFAVGRVVDAFTTLLAGSISDKFYKLKIGRRFGRRHFFILLAAPASLIAILMWVPGMHYVYYLFSYLITNMLLSAFEIPYDALANEMSDDYSERTKLSTTRMVVAGAGAPLISWTLAQVFSLWPQTSPTPYIVGQTIFSILSFILVLVTFFSTWEHFVTRKEAAIEERHRPQHKRMNAGRAFWQAVKNYFSTLRIKSFRKHLLIFGASYLAASVWGTVFTYYIVDVIGQTPATAAYLGMFSLVSIPVTIIAGWAITKIAPRSLYAIAYVPILVTCGASVVFALYQPSHILIWLSVMCFVYQTGQYILWFIPWNVFPNIPDLDTLVTGENRSGVFASVMMFIYQTSFALGSVVVGLLLDASGFIKSTGGTVNEPASAKMMIVGIISIGVGGLILVALISAATFKLDKNTFKIPSDELKRLKAGGKMSAVDPETKRICNLLTGIDYDSIDVWKHTEMEEYEDNRMKRKDD</sequence>
<keyword evidence="1" id="KW-1133">Transmembrane helix</keyword>
<dbReference type="PANTHER" id="PTHR11328">
    <property type="entry name" value="MAJOR FACILITATOR SUPERFAMILY DOMAIN-CONTAINING PROTEIN"/>
    <property type="match status" value="1"/>
</dbReference>
<keyword evidence="1" id="KW-0812">Transmembrane</keyword>
<feature type="transmembrane region" description="Helical" evidence="1">
    <location>
        <begin position="333"/>
        <end position="354"/>
    </location>
</feature>
<feature type="transmembrane region" description="Helical" evidence="1">
    <location>
        <begin position="272"/>
        <end position="294"/>
    </location>
</feature>
<feature type="transmembrane region" description="Helical" evidence="1">
    <location>
        <begin position="447"/>
        <end position="472"/>
    </location>
</feature>
<keyword evidence="3" id="KW-1185">Reference proteome</keyword>
<feature type="transmembrane region" description="Helical" evidence="1">
    <location>
        <begin position="130"/>
        <end position="150"/>
    </location>
</feature>
<dbReference type="Pfam" id="PF13347">
    <property type="entry name" value="MFS_2"/>
    <property type="match status" value="1"/>
</dbReference>
<proteinExistence type="predicted"/>
<feature type="transmembrane region" description="Helical" evidence="1">
    <location>
        <begin position="63"/>
        <end position="86"/>
    </location>
</feature>
<evidence type="ECO:0000313" key="2">
    <source>
        <dbReference type="EMBL" id="MCL1632972.1"/>
    </source>
</evidence>
<dbReference type="InterPro" id="IPR036259">
    <property type="entry name" value="MFS_trans_sf"/>
</dbReference>
<feature type="transmembrane region" description="Helical" evidence="1">
    <location>
        <begin position="306"/>
        <end position="326"/>
    </location>
</feature>
<gene>
    <name evidence="2" type="ORF">M3N64_13685</name>
</gene>
<comment type="caution">
    <text evidence="2">The sequence shown here is derived from an EMBL/GenBank/DDBJ whole genome shotgun (WGS) entry which is preliminary data.</text>
</comment>
<reference evidence="2 3" key="1">
    <citation type="submission" date="2022-05" db="EMBL/GenBank/DDBJ databases">
        <title>Sporolactobacillus sp nov CPB3-1, isolated from tree bark (Mangifera indica L.).</title>
        <authorList>
            <person name="Phuengjayaem S."/>
            <person name="Tanasupawat S."/>
        </authorList>
    </citation>
    <scope>NUCLEOTIDE SEQUENCE [LARGE SCALE GENOMIC DNA]</scope>
    <source>
        <strain evidence="2 3">CPB3-1</strain>
    </source>
</reference>
<feature type="transmembrane region" description="Helical" evidence="1">
    <location>
        <begin position="202"/>
        <end position="221"/>
    </location>
</feature>
<organism evidence="2 3">
    <name type="scientific">Sporolactobacillus mangiferae</name>
    <dbReference type="NCBI Taxonomy" id="2940498"/>
    <lineage>
        <taxon>Bacteria</taxon>
        <taxon>Bacillati</taxon>
        <taxon>Bacillota</taxon>
        <taxon>Bacilli</taxon>
        <taxon>Bacillales</taxon>
        <taxon>Sporolactobacillaceae</taxon>
        <taxon>Sporolactobacillus</taxon>
    </lineage>
</organism>
<feature type="transmembrane region" description="Helical" evidence="1">
    <location>
        <begin position="171"/>
        <end position="190"/>
    </location>
</feature>
<dbReference type="RefSeq" id="WP_249104110.1">
    <property type="nucleotide sequence ID" value="NZ_JAMAST010000030.1"/>
</dbReference>
<feature type="transmembrane region" description="Helical" evidence="1">
    <location>
        <begin position="403"/>
        <end position="427"/>
    </location>
</feature>
<keyword evidence="1" id="KW-0472">Membrane</keyword>
<dbReference type="EMBL" id="JAMAST010000030">
    <property type="protein sequence ID" value="MCL1632972.1"/>
    <property type="molecule type" value="Genomic_DNA"/>
</dbReference>
<evidence type="ECO:0000256" key="1">
    <source>
        <dbReference type="SAM" id="Phobius"/>
    </source>
</evidence>
<evidence type="ECO:0000313" key="3">
    <source>
        <dbReference type="Proteomes" id="UP001203004"/>
    </source>
</evidence>
<dbReference type="Proteomes" id="UP001203004">
    <property type="component" value="Unassembled WGS sequence"/>
</dbReference>
<accession>A0ABT0MDM2</accession>
<protein>
    <submittedName>
        <fullName evidence="2">MFS transporter</fullName>
    </submittedName>
</protein>
<feature type="transmembrane region" description="Helical" evidence="1">
    <location>
        <begin position="107"/>
        <end position="124"/>
    </location>
</feature>
<name>A0ABT0MDM2_9BACL</name>